<dbReference type="SUPFAM" id="SSF52440">
    <property type="entry name" value="PreATP-grasp domain"/>
    <property type="match status" value="1"/>
</dbReference>
<dbReference type="InterPro" id="IPR005482">
    <property type="entry name" value="Biotin_COase_C"/>
</dbReference>
<dbReference type="InterPro" id="IPR011054">
    <property type="entry name" value="Rudment_hybrid_motif"/>
</dbReference>
<dbReference type="Pfam" id="PF02786">
    <property type="entry name" value="CPSase_L_D2"/>
    <property type="match status" value="1"/>
</dbReference>
<dbReference type="EC" id="6.3.4.14" evidence="1"/>
<dbReference type="InterPro" id="IPR005481">
    <property type="entry name" value="BC-like_N"/>
</dbReference>
<dbReference type="InterPro" id="IPR005479">
    <property type="entry name" value="CPAse_ATP-bd"/>
</dbReference>
<evidence type="ECO:0000259" key="7">
    <source>
        <dbReference type="PROSITE" id="PS50975"/>
    </source>
</evidence>
<protein>
    <recommendedName>
        <fullName evidence="1">biotin carboxylase</fullName>
        <ecNumber evidence="1">6.3.4.14</ecNumber>
    </recommendedName>
</protein>
<dbReference type="InterPro" id="IPR011761">
    <property type="entry name" value="ATP-grasp"/>
</dbReference>
<dbReference type="PANTHER" id="PTHR18866">
    <property type="entry name" value="CARBOXYLASE:PYRUVATE/ACETYL-COA/PROPIONYL-COA CARBOXYLASE"/>
    <property type="match status" value="1"/>
</dbReference>
<dbReference type="Gene3D" id="3.30.470.20">
    <property type="entry name" value="ATP-grasp fold, B domain"/>
    <property type="match status" value="1"/>
</dbReference>
<keyword evidence="10" id="KW-1185">Reference proteome</keyword>
<keyword evidence="3 6" id="KW-0547">Nucleotide-binding</keyword>
<dbReference type="KEGG" id="cgy:CGLY_10550"/>
<dbReference type="PROSITE" id="PS00867">
    <property type="entry name" value="CPSASE_2"/>
    <property type="match status" value="1"/>
</dbReference>
<dbReference type="RefSeq" id="WP_038549289.1">
    <property type="nucleotide sequence ID" value="NZ_CP006842.1"/>
</dbReference>
<sequence length="451" mass="48291">MKKLLIANRGEIAVRIIRSAREAGIETVLTVSEADVDSVAARLADATITIGPPPVTSSYINVDAVMEAVRRSGADAVHPGFGFLSENADFARAVGEAGVTWVGPSPETIELMGNKSEARRAAREAGVPTLPGTDGALKEGDDALAIANAIGYPLVVKASSGGGGRGIRLVSSPDELLSTIDVAQAEARAAFGDPAVYLERFIEKARHVEVQVIGDGHTVIHLGDRDCTMQRRHQKLLEEAPAPDLPDDVRETIRESSVQLAQNCGYSGAGTVEFLYDPVRREAAFIEMNTRIQVEHPVTEMVTGTDVVAEQIRIADGRGLSLAQDDVKFDGHAFEVRINAEDPSNNFMPSPGTLTVVTWPRSGSVRIDTGFEEGSVVLPFYDSMIAKIIVHADTRDAALTSLQTALSELHIEGVSTTRALLAALATTPELREVTHFSTFVEKHPEILESLS</sequence>
<dbReference type="PROSITE" id="PS50975">
    <property type="entry name" value="ATP_GRASP"/>
    <property type="match status" value="1"/>
</dbReference>
<keyword evidence="4 6" id="KW-0067">ATP-binding</keyword>
<evidence type="ECO:0000256" key="5">
    <source>
        <dbReference type="ARBA" id="ARBA00023267"/>
    </source>
</evidence>
<dbReference type="SUPFAM" id="SSF56059">
    <property type="entry name" value="Glutathione synthetase ATP-binding domain-like"/>
    <property type="match status" value="1"/>
</dbReference>
<evidence type="ECO:0000313" key="9">
    <source>
        <dbReference type="EMBL" id="AHW64555.1"/>
    </source>
</evidence>
<evidence type="ECO:0000256" key="3">
    <source>
        <dbReference type="ARBA" id="ARBA00022741"/>
    </source>
</evidence>
<evidence type="ECO:0000256" key="4">
    <source>
        <dbReference type="ARBA" id="ARBA00022840"/>
    </source>
</evidence>
<evidence type="ECO:0000259" key="8">
    <source>
        <dbReference type="PROSITE" id="PS50979"/>
    </source>
</evidence>
<evidence type="ECO:0000256" key="6">
    <source>
        <dbReference type="PROSITE-ProRule" id="PRU00409"/>
    </source>
</evidence>
<evidence type="ECO:0000313" key="10">
    <source>
        <dbReference type="Proteomes" id="UP000023703"/>
    </source>
</evidence>
<feature type="domain" description="Biotin carboxylation" evidence="8">
    <location>
        <begin position="1"/>
        <end position="445"/>
    </location>
</feature>
<reference evidence="9 10" key="1">
    <citation type="journal article" date="2015" name="Int. J. Syst. Evol. Microbiol.">
        <title>Revisiting Corynebacterium glyciniphilum (ex Kubota et al., 1972) sp. nov., nom. rev., isolated from putrefied banana.</title>
        <authorList>
            <person name="Al-Dilaimi A."/>
            <person name="Bednarz H."/>
            <person name="Lomker A."/>
            <person name="Niehaus K."/>
            <person name="Kalinowski J."/>
            <person name="Ruckert C."/>
        </authorList>
    </citation>
    <scope>NUCLEOTIDE SEQUENCE [LARGE SCALE GENOMIC DNA]</scope>
    <source>
        <strain evidence="9">AJ 3170</strain>
    </source>
</reference>
<dbReference type="PROSITE" id="PS00866">
    <property type="entry name" value="CPSASE_1"/>
    <property type="match status" value="1"/>
</dbReference>
<accession>X5EAW4</accession>
<dbReference type="InterPro" id="IPR011764">
    <property type="entry name" value="Biotin_carboxylation_dom"/>
</dbReference>
<dbReference type="OrthoDB" id="9760256at2"/>
<dbReference type="GO" id="GO:0046872">
    <property type="term" value="F:metal ion binding"/>
    <property type="evidence" value="ECO:0007669"/>
    <property type="project" value="InterPro"/>
</dbReference>
<dbReference type="InterPro" id="IPR050856">
    <property type="entry name" value="Biotin_carboxylase_complex"/>
</dbReference>
<name>X5EAW4_9CORY</name>
<keyword evidence="2 9" id="KW-0436">Ligase</keyword>
<dbReference type="Proteomes" id="UP000023703">
    <property type="component" value="Chromosome"/>
</dbReference>
<dbReference type="PROSITE" id="PS50979">
    <property type="entry name" value="BC"/>
    <property type="match status" value="1"/>
</dbReference>
<dbReference type="InterPro" id="IPR016185">
    <property type="entry name" value="PreATP-grasp_dom_sf"/>
</dbReference>
<dbReference type="GO" id="GO:0005524">
    <property type="term" value="F:ATP binding"/>
    <property type="evidence" value="ECO:0007669"/>
    <property type="project" value="UniProtKB-UniRule"/>
</dbReference>
<dbReference type="HOGENOM" id="CLU_000395_3_2_11"/>
<dbReference type="EMBL" id="CP006842">
    <property type="protein sequence ID" value="AHW64555.1"/>
    <property type="molecule type" value="Genomic_DNA"/>
</dbReference>
<dbReference type="Pfam" id="PF00289">
    <property type="entry name" value="Biotin_carb_N"/>
    <property type="match status" value="1"/>
</dbReference>
<dbReference type="Pfam" id="PF02785">
    <property type="entry name" value="Biotin_carb_C"/>
    <property type="match status" value="1"/>
</dbReference>
<dbReference type="NCBIfam" id="NF006367">
    <property type="entry name" value="PRK08591.1"/>
    <property type="match status" value="1"/>
</dbReference>
<dbReference type="GO" id="GO:0004075">
    <property type="term" value="F:biotin carboxylase activity"/>
    <property type="evidence" value="ECO:0007669"/>
    <property type="project" value="UniProtKB-EC"/>
</dbReference>
<dbReference type="PANTHER" id="PTHR18866:SF33">
    <property type="entry name" value="METHYLCROTONOYL-COA CARBOXYLASE SUBUNIT ALPHA, MITOCHONDRIAL-RELATED"/>
    <property type="match status" value="1"/>
</dbReference>
<dbReference type="FunFam" id="3.30.1490.20:FF:000003">
    <property type="entry name" value="acetyl-CoA carboxylase isoform X1"/>
    <property type="match status" value="1"/>
</dbReference>
<dbReference type="eggNOG" id="COG0439">
    <property type="taxonomic scope" value="Bacteria"/>
</dbReference>
<evidence type="ECO:0000256" key="1">
    <source>
        <dbReference type="ARBA" id="ARBA00013263"/>
    </source>
</evidence>
<dbReference type="AlphaFoldDB" id="X5EAW4"/>
<dbReference type="SMART" id="SM00878">
    <property type="entry name" value="Biotin_carb_C"/>
    <property type="match status" value="1"/>
</dbReference>
<proteinExistence type="predicted"/>
<dbReference type="STRING" id="1404245.CGLY_10550"/>
<dbReference type="SUPFAM" id="SSF51246">
    <property type="entry name" value="Rudiment single hybrid motif"/>
    <property type="match status" value="1"/>
</dbReference>
<gene>
    <name evidence="9" type="primary">accC1</name>
    <name evidence="9" type="ORF">CGLY_10550</name>
</gene>
<keyword evidence="5" id="KW-0092">Biotin</keyword>
<organism evidence="9 10">
    <name type="scientific">Corynebacterium glyciniphilum AJ 3170</name>
    <dbReference type="NCBI Taxonomy" id="1404245"/>
    <lineage>
        <taxon>Bacteria</taxon>
        <taxon>Bacillati</taxon>
        <taxon>Actinomycetota</taxon>
        <taxon>Actinomycetes</taxon>
        <taxon>Mycobacteriales</taxon>
        <taxon>Corynebacteriaceae</taxon>
        <taxon>Corynebacterium</taxon>
    </lineage>
</organism>
<evidence type="ECO:0000256" key="2">
    <source>
        <dbReference type="ARBA" id="ARBA00022598"/>
    </source>
</evidence>
<feature type="domain" description="ATP-grasp" evidence="7">
    <location>
        <begin position="119"/>
        <end position="316"/>
    </location>
</feature>